<dbReference type="Proteomes" id="UP000075886">
    <property type="component" value="Unassembled WGS sequence"/>
</dbReference>
<dbReference type="EnsemblMetazoa" id="AFAF018153-RA">
    <property type="protein sequence ID" value="AFAF018153-PA"/>
    <property type="gene ID" value="AFAF018153"/>
</dbReference>
<dbReference type="InterPro" id="IPR033349">
    <property type="entry name" value="ATRIP"/>
</dbReference>
<dbReference type="PANTHER" id="PTHR28594">
    <property type="entry name" value="ATR-INTERACTING PROTEIN"/>
    <property type="match status" value="1"/>
</dbReference>
<reference evidence="4" key="1">
    <citation type="submission" date="2014-01" db="EMBL/GenBank/DDBJ databases">
        <title>The Genome Sequence of Anopheles farauti FAR1 (V2).</title>
        <authorList>
            <consortium name="The Broad Institute Genomics Platform"/>
            <person name="Neafsey D.E."/>
            <person name="Besansky N."/>
            <person name="Howell P."/>
            <person name="Walton C."/>
            <person name="Young S.K."/>
            <person name="Zeng Q."/>
            <person name="Gargeya S."/>
            <person name="Fitzgerald M."/>
            <person name="Haas B."/>
            <person name="Abouelleil A."/>
            <person name="Allen A.W."/>
            <person name="Alvarado L."/>
            <person name="Arachchi H.M."/>
            <person name="Berlin A.M."/>
            <person name="Chapman S.B."/>
            <person name="Gainer-Dewar J."/>
            <person name="Goldberg J."/>
            <person name="Griggs A."/>
            <person name="Gujja S."/>
            <person name="Hansen M."/>
            <person name="Howarth C."/>
            <person name="Imamovic A."/>
            <person name="Ireland A."/>
            <person name="Larimer J."/>
            <person name="McCowan C."/>
            <person name="Murphy C."/>
            <person name="Pearson M."/>
            <person name="Poon T.W."/>
            <person name="Priest M."/>
            <person name="Roberts A."/>
            <person name="Saif S."/>
            <person name="Shea T."/>
            <person name="Sisk P."/>
            <person name="Sykes S."/>
            <person name="Wortman J."/>
            <person name="Nusbaum C."/>
            <person name="Birren B."/>
        </authorList>
    </citation>
    <scope>NUCLEOTIDE SEQUENCE [LARGE SCALE GENOMIC DNA]</scope>
    <source>
        <strain evidence="4">FAR1</strain>
    </source>
</reference>
<dbReference type="AlphaFoldDB" id="A0A182QWA5"/>
<accession>A0A182QWA5</accession>
<keyword evidence="1" id="KW-0175">Coiled coil</keyword>
<keyword evidence="4" id="KW-1185">Reference proteome</keyword>
<evidence type="ECO:0000313" key="4">
    <source>
        <dbReference type="Proteomes" id="UP000075886"/>
    </source>
</evidence>
<evidence type="ECO:0000256" key="1">
    <source>
        <dbReference type="SAM" id="Coils"/>
    </source>
</evidence>
<protein>
    <submittedName>
        <fullName evidence="3">Uncharacterized protein</fullName>
    </submittedName>
</protein>
<dbReference type="GO" id="GO:0006281">
    <property type="term" value="P:DNA repair"/>
    <property type="evidence" value="ECO:0007669"/>
    <property type="project" value="TreeGrafter"/>
</dbReference>
<name>A0A182QWA5_9DIPT</name>
<dbReference type="EMBL" id="AXCN02000820">
    <property type="status" value="NOT_ANNOTATED_CDS"/>
    <property type="molecule type" value="Genomic_DNA"/>
</dbReference>
<dbReference type="VEuPathDB" id="VectorBase:AFAF018153"/>
<evidence type="ECO:0000256" key="2">
    <source>
        <dbReference type="SAM" id="MobiDB-lite"/>
    </source>
</evidence>
<feature type="coiled-coil region" evidence="1">
    <location>
        <begin position="271"/>
        <end position="362"/>
    </location>
</feature>
<evidence type="ECO:0000313" key="3">
    <source>
        <dbReference type="EnsemblMetazoa" id="AFAF018153-PA"/>
    </source>
</evidence>
<dbReference type="PANTHER" id="PTHR28594:SF1">
    <property type="entry name" value="ATR-INTERACTING PROTEIN"/>
    <property type="match status" value="1"/>
</dbReference>
<proteinExistence type="predicted"/>
<feature type="region of interest" description="Disordered" evidence="2">
    <location>
        <begin position="198"/>
        <end position="222"/>
    </location>
</feature>
<sequence length="936" mass="106104">MSKRAGYFQMKQPSFASKKPKLDIEIIPSQQYNPQPISSAAINGCNGASKSSAENLWDDDDDDIIVLASQAFEADVTFGKFSRSVNTSTQATTEVIAAGHGGGKSAVKVPDKLVAELFADADDDLFSEKLDDNYQNIDNAMNEYFNNNDDDDFNMLEFQQRDQNPWIGERNEVQSDPVKPTVPPVQEEEFKVPIPVAKPSMKKEHPPSTVLKDAQPSMPSSSRVGLIFKPKTSTMAAVQPQPAKPVPTVAAPQPEPETITKKQEHAKEIQVKLLTKHVEQLAKKVEQLQKDYNEAMDKTQVKDGEVSLLRYELKKVRDTNEQLRSEKIRERETIQREWIEKMKNLEKTIAAQKTENEFREMELMNLKTKHLNASTRMVEVRESEESVLKKREDSFILSELLPALSLSEPGTLAEDPAEALQFDPRMFLKPIVPNEGGKLRKHSRLTRNERAIDNQFGTLQTCLLQLLRDIATDAGASSARMQLSAELFPLVAEATETGLNEIVLYCRRLAQQQEFEVRQGGGAVAGRATERCVQGRARSKLETTAPVNVLQQEPLFVGEQGIVIRRFLAMVGLYCRVSDELVVERLLKRGLVFQLAKDIRRFSRASFLISLHGIVTGAAAFLNGLSFRSRRLQTYAENKGPMDLMDLFRSIVMCQTDAPSSLVELSAFLRRLSQVADGSVQQLLNRLCTSHQPVEGQVVAKKPYRLKSISFSQETCTLQMYATLLESSVRQHVRYETGWQLKPLLKNAENTIHFLRNVVRRPIGWIRSFHDKSDPNGCDLCHIRMVSAFLVLLHRVLLCWIQRTVRDGDDNRIMQRIAQNGVLLMYDLFQTAYRKKLLRLGGHTLRYRLRAVYNWLKLYEKELEFRHVHGSTLKMLDMRLLMSDPLLSSLETDSQGEACERAKYSDDGETTTDDSSGVMEDMFKDFVKNRFLLQPG</sequence>
<organism evidence="3 4">
    <name type="scientific">Anopheles farauti</name>
    <dbReference type="NCBI Taxonomy" id="69004"/>
    <lineage>
        <taxon>Eukaryota</taxon>
        <taxon>Metazoa</taxon>
        <taxon>Ecdysozoa</taxon>
        <taxon>Arthropoda</taxon>
        <taxon>Hexapoda</taxon>
        <taxon>Insecta</taxon>
        <taxon>Pterygota</taxon>
        <taxon>Neoptera</taxon>
        <taxon>Endopterygota</taxon>
        <taxon>Diptera</taxon>
        <taxon>Nematocera</taxon>
        <taxon>Culicoidea</taxon>
        <taxon>Culicidae</taxon>
        <taxon>Anophelinae</taxon>
        <taxon>Anopheles</taxon>
    </lineage>
</organism>
<reference evidence="3" key="2">
    <citation type="submission" date="2020-05" db="UniProtKB">
        <authorList>
            <consortium name="EnsemblMetazoa"/>
        </authorList>
    </citation>
    <scope>IDENTIFICATION</scope>
    <source>
        <strain evidence="3">FAR1</strain>
    </source>
</reference>
<dbReference type="GO" id="GO:0000077">
    <property type="term" value="P:DNA damage checkpoint signaling"/>
    <property type="evidence" value="ECO:0007669"/>
    <property type="project" value="InterPro"/>
</dbReference>